<dbReference type="AlphaFoldDB" id="X1IV74"/>
<comment type="caution">
    <text evidence="1">The sequence shown here is derived from an EMBL/GenBank/DDBJ whole genome shotgun (WGS) entry which is preliminary data.</text>
</comment>
<evidence type="ECO:0000313" key="1">
    <source>
        <dbReference type="EMBL" id="GAH85607.1"/>
    </source>
</evidence>
<name>X1IV74_9ZZZZ</name>
<organism evidence="1">
    <name type="scientific">marine sediment metagenome</name>
    <dbReference type="NCBI Taxonomy" id="412755"/>
    <lineage>
        <taxon>unclassified sequences</taxon>
        <taxon>metagenomes</taxon>
        <taxon>ecological metagenomes</taxon>
    </lineage>
</organism>
<reference evidence="1" key="1">
    <citation type="journal article" date="2014" name="Front. Microbiol.">
        <title>High frequency of phylogenetically diverse reductive dehalogenase-homologous genes in deep subseafloor sedimentary metagenomes.</title>
        <authorList>
            <person name="Kawai M."/>
            <person name="Futagami T."/>
            <person name="Toyoda A."/>
            <person name="Takaki Y."/>
            <person name="Nishi S."/>
            <person name="Hori S."/>
            <person name="Arai W."/>
            <person name="Tsubouchi T."/>
            <person name="Morono Y."/>
            <person name="Uchiyama I."/>
            <person name="Ito T."/>
            <person name="Fujiyama A."/>
            <person name="Inagaki F."/>
            <person name="Takami H."/>
        </authorList>
    </citation>
    <scope>NUCLEOTIDE SEQUENCE</scope>
    <source>
        <strain evidence="1">Expedition CK06-06</strain>
    </source>
</reference>
<sequence>MAEDRAKERRERERTRAAIERITVARKAAQKIKEDLAMGR</sequence>
<proteinExistence type="predicted"/>
<accession>X1IV74</accession>
<dbReference type="EMBL" id="BARU01037203">
    <property type="protein sequence ID" value="GAH85607.1"/>
    <property type="molecule type" value="Genomic_DNA"/>
</dbReference>
<gene>
    <name evidence="1" type="ORF">S03H2_58000</name>
</gene>
<protein>
    <submittedName>
        <fullName evidence="1">Uncharacterized protein</fullName>
    </submittedName>
</protein>